<proteinExistence type="predicted"/>
<dbReference type="Proteomes" id="UP000663823">
    <property type="component" value="Unassembled WGS sequence"/>
</dbReference>
<organism evidence="1 3">
    <name type="scientific">Rotaria sordida</name>
    <dbReference type="NCBI Taxonomy" id="392033"/>
    <lineage>
        <taxon>Eukaryota</taxon>
        <taxon>Metazoa</taxon>
        <taxon>Spiralia</taxon>
        <taxon>Gnathifera</taxon>
        <taxon>Rotifera</taxon>
        <taxon>Eurotatoria</taxon>
        <taxon>Bdelloidea</taxon>
        <taxon>Philodinida</taxon>
        <taxon>Philodinidae</taxon>
        <taxon>Rotaria</taxon>
    </lineage>
</organism>
<protein>
    <submittedName>
        <fullName evidence="1">Uncharacterized protein</fullName>
    </submittedName>
</protein>
<reference evidence="1" key="1">
    <citation type="submission" date="2021-02" db="EMBL/GenBank/DDBJ databases">
        <authorList>
            <person name="Nowell W R."/>
        </authorList>
    </citation>
    <scope>NUCLEOTIDE SEQUENCE</scope>
</reference>
<evidence type="ECO:0000313" key="2">
    <source>
        <dbReference type="EMBL" id="CAF3994183.1"/>
    </source>
</evidence>
<dbReference type="EMBL" id="CAJOAX010005758">
    <property type="protein sequence ID" value="CAF3959293.1"/>
    <property type="molecule type" value="Genomic_DNA"/>
</dbReference>
<sequence>MADRFVLMVQPSGDDKFLTNHELKVFGKIPGGNTVQWITQAVDYLS</sequence>
<evidence type="ECO:0000313" key="1">
    <source>
        <dbReference type="EMBL" id="CAF3959293.1"/>
    </source>
</evidence>
<gene>
    <name evidence="2" type="ORF">JBS370_LOCUS25900</name>
    <name evidence="1" type="ORF">OTI717_LOCUS26813</name>
</gene>
<name>A0A819L6T6_9BILA</name>
<dbReference type="Proteomes" id="UP000663836">
    <property type="component" value="Unassembled WGS sequence"/>
</dbReference>
<dbReference type="AlphaFoldDB" id="A0A819L6T6"/>
<comment type="caution">
    <text evidence="1">The sequence shown here is derived from an EMBL/GenBank/DDBJ whole genome shotgun (WGS) entry which is preliminary data.</text>
</comment>
<evidence type="ECO:0000313" key="3">
    <source>
        <dbReference type="Proteomes" id="UP000663823"/>
    </source>
</evidence>
<feature type="non-terminal residue" evidence="1">
    <location>
        <position position="46"/>
    </location>
</feature>
<dbReference type="EMBL" id="CAJOBD010004427">
    <property type="protein sequence ID" value="CAF3994183.1"/>
    <property type="molecule type" value="Genomic_DNA"/>
</dbReference>
<accession>A0A819L6T6</accession>